<dbReference type="Gene3D" id="3.30.2130.30">
    <property type="match status" value="1"/>
</dbReference>
<dbReference type="Pfam" id="PF02926">
    <property type="entry name" value="THUMP"/>
    <property type="match status" value="1"/>
</dbReference>
<dbReference type="PANTHER" id="PTHR43209">
    <property type="entry name" value="TRNA SULFURTRANSFERASE"/>
    <property type="match status" value="1"/>
</dbReference>
<dbReference type="Pfam" id="PF22025">
    <property type="entry name" value="ThiI_fer"/>
    <property type="match status" value="1"/>
</dbReference>
<dbReference type="STRING" id="1121322.SAMN02745136_00618"/>
<dbReference type="GO" id="GO:0004810">
    <property type="term" value="F:CCA tRNA nucleotidyltransferase activity"/>
    <property type="evidence" value="ECO:0007669"/>
    <property type="project" value="InterPro"/>
</dbReference>
<evidence type="ECO:0000256" key="10">
    <source>
        <dbReference type="ARBA" id="ARBA00050570"/>
    </source>
</evidence>
<organism evidence="21 22">
    <name type="scientific">Anaerocolumna jejuensis DSM 15929</name>
    <dbReference type="NCBI Taxonomy" id="1121322"/>
    <lineage>
        <taxon>Bacteria</taxon>
        <taxon>Bacillati</taxon>
        <taxon>Bacillota</taxon>
        <taxon>Clostridia</taxon>
        <taxon>Lachnospirales</taxon>
        <taxon>Lachnospiraceae</taxon>
        <taxon>Anaerocolumna</taxon>
    </lineage>
</organism>
<comment type="subcellular location">
    <subcellularLocation>
        <location evidence="1 19">Cytoplasm</location>
    </subcellularLocation>
</comment>
<dbReference type="GO" id="GO:0052837">
    <property type="term" value="P:thiazole biosynthetic process"/>
    <property type="evidence" value="ECO:0007669"/>
    <property type="project" value="TreeGrafter"/>
</dbReference>
<evidence type="ECO:0000313" key="21">
    <source>
        <dbReference type="EMBL" id="SHJ63704.1"/>
    </source>
</evidence>
<evidence type="ECO:0000256" key="12">
    <source>
        <dbReference type="ARBA" id="ARBA00058382"/>
    </source>
</evidence>
<evidence type="ECO:0000256" key="16">
    <source>
        <dbReference type="ARBA" id="ARBA00075337"/>
    </source>
</evidence>
<evidence type="ECO:0000256" key="13">
    <source>
        <dbReference type="ARBA" id="ARBA00061472"/>
    </source>
</evidence>
<dbReference type="GO" id="GO:0005524">
    <property type="term" value="F:ATP binding"/>
    <property type="evidence" value="ECO:0007669"/>
    <property type="project" value="UniProtKB-UniRule"/>
</dbReference>
<evidence type="ECO:0000313" key="22">
    <source>
        <dbReference type="Proteomes" id="UP000184386"/>
    </source>
</evidence>
<dbReference type="Proteomes" id="UP000184386">
    <property type="component" value="Unassembled WGS sequence"/>
</dbReference>
<dbReference type="SUPFAM" id="SSF52402">
    <property type="entry name" value="Adenine nucleotide alpha hydrolases-like"/>
    <property type="match status" value="1"/>
</dbReference>
<keyword evidence="8 19" id="KW-0694">RNA-binding</keyword>
<evidence type="ECO:0000256" key="4">
    <source>
        <dbReference type="ARBA" id="ARBA00022555"/>
    </source>
</evidence>
<feature type="binding site" evidence="19">
    <location>
        <begin position="184"/>
        <end position="185"/>
    </location>
    <ligand>
        <name>ATP</name>
        <dbReference type="ChEBI" id="CHEBI:30616"/>
    </ligand>
</feature>
<feature type="domain" description="THUMP" evidence="20">
    <location>
        <begin position="60"/>
        <end position="168"/>
    </location>
</feature>
<comment type="pathway">
    <text evidence="2 19">Cofactor biosynthesis; thiamine diphosphate biosynthesis.</text>
</comment>
<dbReference type="SMART" id="SM00981">
    <property type="entry name" value="THUMP"/>
    <property type="match status" value="1"/>
</dbReference>
<comment type="catalytic activity">
    <reaction evidence="11 19">
        <text>[ThiS sulfur-carrier protein]-C-terminal Gly-Gly-AMP + S-sulfanyl-L-cysteinyl-[cysteine desulfurase] + AH2 = [ThiS sulfur-carrier protein]-C-terminal-Gly-aminoethanethioate + L-cysteinyl-[cysteine desulfurase] + A + AMP + 2 H(+)</text>
        <dbReference type="Rhea" id="RHEA:43340"/>
        <dbReference type="Rhea" id="RHEA-COMP:12157"/>
        <dbReference type="Rhea" id="RHEA-COMP:12158"/>
        <dbReference type="Rhea" id="RHEA-COMP:12910"/>
        <dbReference type="Rhea" id="RHEA-COMP:19908"/>
        <dbReference type="ChEBI" id="CHEBI:13193"/>
        <dbReference type="ChEBI" id="CHEBI:15378"/>
        <dbReference type="ChEBI" id="CHEBI:17499"/>
        <dbReference type="ChEBI" id="CHEBI:29950"/>
        <dbReference type="ChEBI" id="CHEBI:61963"/>
        <dbReference type="ChEBI" id="CHEBI:90618"/>
        <dbReference type="ChEBI" id="CHEBI:232372"/>
        <dbReference type="ChEBI" id="CHEBI:456215"/>
    </reaction>
</comment>
<keyword evidence="3 19" id="KW-0963">Cytoplasm</keyword>
<evidence type="ECO:0000256" key="1">
    <source>
        <dbReference type="ARBA" id="ARBA00004496"/>
    </source>
</evidence>
<dbReference type="InterPro" id="IPR049962">
    <property type="entry name" value="THUMP_ThiI"/>
</dbReference>
<dbReference type="GO" id="GO:0005829">
    <property type="term" value="C:cytosol"/>
    <property type="evidence" value="ECO:0007669"/>
    <property type="project" value="TreeGrafter"/>
</dbReference>
<dbReference type="InterPro" id="IPR049961">
    <property type="entry name" value="ThiI_N"/>
</dbReference>
<evidence type="ECO:0000256" key="9">
    <source>
        <dbReference type="ARBA" id="ARBA00022977"/>
    </source>
</evidence>
<evidence type="ECO:0000256" key="6">
    <source>
        <dbReference type="ARBA" id="ARBA00022741"/>
    </source>
</evidence>
<evidence type="ECO:0000256" key="18">
    <source>
        <dbReference type="ARBA" id="ARBA00080570"/>
    </source>
</evidence>
<dbReference type="GO" id="GO:0140741">
    <property type="term" value="F:tRNA-uracil-4 sulfurtransferase activity"/>
    <property type="evidence" value="ECO:0007669"/>
    <property type="project" value="UniProtKB-EC"/>
</dbReference>
<dbReference type="GO" id="GO:0000049">
    <property type="term" value="F:tRNA binding"/>
    <property type="evidence" value="ECO:0007669"/>
    <property type="project" value="UniProtKB-UniRule"/>
</dbReference>
<accession>A0A1M6KXS5</accession>
<dbReference type="InterPro" id="IPR020536">
    <property type="entry name" value="ThiI_AANH"/>
</dbReference>
<dbReference type="Gene3D" id="3.40.50.620">
    <property type="entry name" value="HUPs"/>
    <property type="match status" value="1"/>
</dbReference>
<evidence type="ECO:0000256" key="7">
    <source>
        <dbReference type="ARBA" id="ARBA00022840"/>
    </source>
</evidence>
<gene>
    <name evidence="19" type="primary">thiI</name>
    <name evidence="21" type="ORF">SAMN02745136_00618</name>
</gene>
<comment type="catalytic activity">
    <reaction evidence="10 19">
        <text>[ThiI sulfur-carrier protein]-S-sulfanyl-L-cysteine + a uridine in tRNA + 2 reduced [2Fe-2S]-[ferredoxin] + ATP + H(+) = [ThiI sulfur-carrier protein]-L-cysteine + a 4-thiouridine in tRNA + 2 oxidized [2Fe-2S]-[ferredoxin] + AMP + diphosphate</text>
        <dbReference type="Rhea" id="RHEA:24176"/>
        <dbReference type="Rhea" id="RHEA-COMP:10000"/>
        <dbReference type="Rhea" id="RHEA-COMP:10001"/>
        <dbReference type="Rhea" id="RHEA-COMP:13337"/>
        <dbReference type="Rhea" id="RHEA-COMP:13338"/>
        <dbReference type="Rhea" id="RHEA-COMP:13339"/>
        <dbReference type="Rhea" id="RHEA-COMP:13340"/>
        <dbReference type="ChEBI" id="CHEBI:15378"/>
        <dbReference type="ChEBI" id="CHEBI:29950"/>
        <dbReference type="ChEBI" id="CHEBI:30616"/>
        <dbReference type="ChEBI" id="CHEBI:33019"/>
        <dbReference type="ChEBI" id="CHEBI:33737"/>
        <dbReference type="ChEBI" id="CHEBI:33738"/>
        <dbReference type="ChEBI" id="CHEBI:61963"/>
        <dbReference type="ChEBI" id="CHEBI:65315"/>
        <dbReference type="ChEBI" id="CHEBI:136798"/>
        <dbReference type="ChEBI" id="CHEBI:456215"/>
        <dbReference type="EC" id="2.8.1.4"/>
    </reaction>
</comment>
<dbReference type="PANTHER" id="PTHR43209:SF1">
    <property type="entry name" value="TRNA SULFURTRANSFERASE"/>
    <property type="match status" value="1"/>
</dbReference>
<keyword evidence="5 19" id="KW-0808">Transferase</keyword>
<dbReference type="GO" id="GO:0009228">
    <property type="term" value="P:thiamine biosynthetic process"/>
    <property type="evidence" value="ECO:0007669"/>
    <property type="project" value="UniProtKB-KW"/>
</dbReference>
<evidence type="ECO:0000256" key="17">
    <source>
        <dbReference type="ARBA" id="ARBA00077849"/>
    </source>
</evidence>
<sequence length="391" mass="44496">MYKAFLIKYAEIGIKGKNRYLFENALRDQIKNALKELGNFLVTKEQGRIYVECPDDYDYEETVEALKRVFGIAWICPVMIVDTIDWEQLKTAVGDYVEERYPDRNFTFKMEAKRADKNYPLTTPEMCVDMGGYLLDRFSELKVDVHNPLVRIMVEVRTRSYVYSEVIQGPGGMPVGTSGKAMLLLSGGIDSPVAGYMVAKRGVAIDAVYFHAPPYTSERAKQKVVDLAKLISRYTGPIKLHVINFTDIQLYIYEKCPHEELTIIMRRYMMRIAQAIAEEAGCLGLITGESIGQVASQTLHSLASTNEVCTMPVYRPLIAFDKQEIVDISEKINTYETSILPFEDCCTIFVAKHPVTKPSLKVIRHSERSLEEKIEELTKTALETDEIIMIY</sequence>
<evidence type="ECO:0000256" key="14">
    <source>
        <dbReference type="ARBA" id="ARBA00066827"/>
    </source>
</evidence>
<dbReference type="GO" id="GO:0009229">
    <property type="term" value="P:thiamine diphosphate biosynthetic process"/>
    <property type="evidence" value="ECO:0007669"/>
    <property type="project" value="UniProtKB-UniRule"/>
</dbReference>
<dbReference type="InterPro" id="IPR004114">
    <property type="entry name" value="THUMP_dom"/>
</dbReference>
<dbReference type="FunFam" id="3.40.50.620:FF:000053">
    <property type="entry name" value="Probable tRNA sulfurtransferase"/>
    <property type="match status" value="1"/>
</dbReference>
<dbReference type="InterPro" id="IPR003720">
    <property type="entry name" value="tRNA_STrfase"/>
</dbReference>
<proteinExistence type="inferred from homology"/>
<dbReference type="HAMAP" id="MF_00021">
    <property type="entry name" value="ThiI"/>
    <property type="match status" value="1"/>
</dbReference>
<keyword evidence="6 19" id="KW-0547">Nucleotide-binding</keyword>
<dbReference type="PROSITE" id="PS51165">
    <property type="entry name" value="THUMP"/>
    <property type="match status" value="1"/>
</dbReference>
<reference evidence="21 22" key="1">
    <citation type="submission" date="2016-11" db="EMBL/GenBank/DDBJ databases">
        <authorList>
            <person name="Jaros S."/>
            <person name="Januszkiewicz K."/>
            <person name="Wedrychowicz H."/>
        </authorList>
    </citation>
    <scope>NUCLEOTIDE SEQUENCE [LARGE SCALE GENOMIC DNA]</scope>
    <source>
        <strain evidence="21 22">DSM 15929</strain>
    </source>
</reference>
<keyword evidence="4 19" id="KW-0820">tRNA-binding</keyword>
<name>A0A1M6KXS5_9FIRM</name>
<dbReference type="NCBIfam" id="TIGR00342">
    <property type="entry name" value="tRNA uracil 4-sulfurtransferase ThiI"/>
    <property type="match status" value="1"/>
</dbReference>
<dbReference type="GO" id="GO:0002937">
    <property type="term" value="P:tRNA 4-thiouridine biosynthesis"/>
    <property type="evidence" value="ECO:0007669"/>
    <property type="project" value="TreeGrafter"/>
</dbReference>
<feature type="binding site" evidence="19">
    <location>
        <position position="266"/>
    </location>
    <ligand>
        <name>ATP</name>
        <dbReference type="ChEBI" id="CHEBI:30616"/>
    </ligand>
</feature>
<dbReference type="EC" id="2.8.1.4" evidence="14 19"/>
<dbReference type="CDD" id="cd11716">
    <property type="entry name" value="THUMP_ThiI"/>
    <property type="match status" value="1"/>
</dbReference>
<keyword evidence="7 19" id="KW-0067">ATP-binding</keyword>
<feature type="binding site" evidence="19">
    <location>
        <begin position="209"/>
        <end position="210"/>
    </location>
    <ligand>
        <name>ATP</name>
        <dbReference type="ChEBI" id="CHEBI:30616"/>
    </ligand>
</feature>
<comment type="function">
    <text evidence="12 19">Catalyzes the ATP-dependent transfer of a sulfur to tRNA to produce 4-thiouridine in position 8 of tRNAs, which functions as a near-UV photosensor. Also catalyzes the transfer of sulfur to the sulfur carrier protein ThiS, forming ThiS-thiocarboxylate. This is a step in the synthesis of thiazole, in the thiamine biosynthesis pathway. The sulfur is donated as persulfide by IscS.</text>
</comment>
<dbReference type="OrthoDB" id="9773948at2"/>
<dbReference type="EMBL" id="FRAC01000006">
    <property type="protein sequence ID" value="SHJ63704.1"/>
    <property type="molecule type" value="Genomic_DNA"/>
</dbReference>
<dbReference type="CDD" id="cd01712">
    <property type="entry name" value="PPase_ThiI"/>
    <property type="match status" value="1"/>
</dbReference>
<evidence type="ECO:0000259" key="20">
    <source>
        <dbReference type="PROSITE" id="PS51165"/>
    </source>
</evidence>
<dbReference type="Pfam" id="PF02568">
    <property type="entry name" value="ThiI"/>
    <property type="match status" value="1"/>
</dbReference>
<evidence type="ECO:0000256" key="5">
    <source>
        <dbReference type="ARBA" id="ARBA00022679"/>
    </source>
</evidence>
<evidence type="ECO:0000256" key="3">
    <source>
        <dbReference type="ARBA" id="ARBA00022490"/>
    </source>
</evidence>
<comment type="similarity">
    <text evidence="13 19">Belongs to the ThiI family.</text>
</comment>
<evidence type="ECO:0000256" key="19">
    <source>
        <dbReference type="HAMAP-Rule" id="MF_00021"/>
    </source>
</evidence>
<dbReference type="SUPFAM" id="SSF143437">
    <property type="entry name" value="THUMP domain-like"/>
    <property type="match status" value="1"/>
</dbReference>
<keyword evidence="9 19" id="KW-0784">Thiamine biosynthesis</keyword>
<evidence type="ECO:0000256" key="8">
    <source>
        <dbReference type="ARBA" id="ARBA00022884"/>
    </source>
</evidence>
<protein>
    <recommendedName>
        <fullName evidence="15 19">Probable tRNA sulfurtransferase</fullName>
        <ecNumber evidence="14 19">2.8.1.4</ecNumber>
    </recommendedName>
    <alternativeName>
        <fullName evidence="16 19">Sulfur carrier protein ThiS sulfurtransferase</fullName>
    </alternativeName>
    <alternativeName>
        <fullName evidence="17 19">Thiamine biosynthesis protein ThiI</fullName>
    </alternativeName>
    <alternativeName>
        <fullName evidence="18 19">tRNA 4-thiouridine synthase</fullName>
    </alternativeName>
</protein>
<dbReference type="InterPro" id="IPR050102">
    <property type="entry name" value="tRNA_sulfurtransferase_ThiI"/>
</dbReference>
<feature type="binding site" evidence="19">
    <location>
        <position position="297"/>
    </location>
    <ligand>
        <name>ATP</name>
        <dbReference type="ChEBI" id="CHEBI:30616"/>
    </ligand>
</feature>
<evidence type="ECO:0000256" key="15">
    <source>
        <dbReference type="ARBA" id="ARBA00071867"/>
    </source>
</evidence>
<evidence type="ECO:0000256" key="2">
    <source>
        <dbReference type="ARBA" id="ARBA00004948"/>
    </source>
</evidence>
<dbReference type="RefSeq" id="WP_073272760.1">
    <property type="nucleotide sequence ID" value="NZ_FRAC01000006.1"/>
</dbReference>
<evidence type="ECO:0000256" key="11">
    <source>
        <dbReference type="ARBA" id="ARBA00052330"/>
    </source>
</evidence>
<keyword evidence="22" id="KW-1185">Reference proteome</keyword>
<dbReference type="UniPathway" id="UPA00060"/>
<dbReference type="AlphaFoldDB" id="A0A1M6KXS5"/>
<dbReference type="InterPro" id="IPR054173">
    <property type="entry name" value="ThiI_fer"/>
</dbReference>
<feature type="binding site" evidence="19">
    <location>
        <position position="288"/>
    </location>
    <ligand>
        <name>ATP</name>
        <dbReference type="ChEBI" id="CHEBI:30616"/>
    </ligand>
</feature>
<dbReference type="InterPro" id="IPR014729">
    <property type="entry name" value="Rossmann-like_a/b/a_fold"/>
</dbReference>